<dbReference type="EC" id="3.6.5.2" evidence="2"/>
<protein>
    <recommendedName>
        <fullName evidence="2">small monomeric GTPase</fullName>
        <ecNumber evidence="2">3.6.5.2</ecNumber>
    </recommendedName>
</protein>
<dbReference type="SMART" id="SM00175">
    <property type="entry name" value="RAB"/>
    <property type="match status" value="1"/>
</dbReference>
<comment type="catalytic activity">
    <reaction evidence="4">
        <text>GTP + H2O = GDP + phosphate + H(+)</text>
        <dbReference type="Rhea" id="RHEA:19669"/>
        <dbReference type="ChEBI" id="CHEBI:15377"/>
        <dbReference type="ChEBI" id="CHEBI:15378"/>
        <dbReference type="ChEBI" id="CHEBI:37565"/>
        <dbReference type="ChEBI" id="CHEBI:43474"/>
        <dbReference type="ChEBI" id="CHEBI:58189"/>
        <dbReference type="EC" id="3.6.5.2"/>
    </reaction>
</comment>
<evidence type="ECO:0000256" key="1">
    <source>
        <dbReference type="ARBA" id="ARBA00008344"/>
    </source>
</evidence>
<dbReference type="PROSITE" id="PS51421">
    <property type="entry name" value="RAS"/>
    <property type="match status" value="1"/>
</dbReference>
<dbReference type="GeneID" id="111085690"/>
<gene>
    <name evidence="7" type="primary">LOC111085690</name>
</gene>
<dbReference type="PANTHER" id="PTHR45704">
    <property type="entry name" value="RAS-LIKE FAMILY MEMBER 11"/>
    <property type="match status" value="1"/>
</dbReference>
<dbReference type="SUPFAM" id="SSF52540">
    <property type="entry name" value="P-loop containing nucleoside triphosphate hydrolases"/>
    <property type="match status" value="1"/>
</dbReference>
<dbReference type="RefSeq" id="XP_022241205.1">
    <property type="nucleotide sequence ID" value="XM_022385497.1"/>
</dbReference>
<proteinExistence type="inferred from homology"/>
<keyword evidence="3" id="KW-0378">Hydrolase</keyword>
<reference evidence="7" key="1">
    <citation type="submission" date="2025-08" db="UniProtKB">
        <authorList>
            <consortium name="RefSeq"/>
        </authorList>
    </citation>
    <scope>IDENTIFICATION</scope>
    <source>
        <tissue evidence="7">Muscle</tissue>
    </source>
</reference>
<dbReference type="InterPro" id="IPR051065">
    <property type="entry name" value="Ras-related_GTPase"/>
</dbReference>
<dbReference type="Proteomes" id="UP000694941">
    <property type="component" value="Unplaced"/>
</dbReference>
<sequence>MTTRRLALRKFGLSNLWSRDSVCNIILLGAEDVGKTALVVRFFTKKYLPEYSHSTWCCYERNVIVNDRVLLVRVTDTSGKESFSSLKSKGLLEGAEGYVIVYSITDKRSFVKARELVKLIKEDFGEGEQTPVALIGNKEDLVHYRVVCSKEGQRIALLYPRCSFHECSAAREAQNVESAFQDFLCQVLNSKVQRRRQSTFSALTPKVQSTRRNSAGNSTLSTWWRKNRPNSEREVRQDRTFTM</sequence>
<feature type="region of interest" description="Disordered" evidence="5">
    <location>
        <begin position="207"/>
        <end position="243"/>
    </location>
</feature>
<dbReference type="InterPro" id="IPR027417">
    <property type="entry name" value="P-loop_NTPase"/>
</dbReference>
<feature type="compositionally biased region" description="Basic and acidic residues" evidence="5">
    <location>
        <begin position="229"/>
        <end position="243"/>
    </location>
</feature>
<evidence type="ECO:0000256" key="3">
    <source>
        <dbReference type="ARBA" id="ARBA00022801"/>
    </source>
</evidence>
<evidence type="ECO:0000256" key="2">
    <source>
        <dbReference type="ARBA" id="ARBA00011984"/>
    </source>
</evidence>
<organism evidence="6 7">
    <name type="scientific">Limulus polyphemus</name>
    <name type="common">Atlantic horseshoe crab</name>
    <dbReference type="NCBI Taxonomy" id="6850"/>
    <lineage>
        <taxon>Eukaryota</taxon>
        <taxon>Metazoa</taxon>
        <taxon>Ecdysozoa</taxon>
        <taxon>Arthropoda</taxon>
        <taxon>Chelicerata</taxon>
        <taxon>Merostomata</taxon>
        <taxon>Xiphosura</taxon>
        <taxon>Limulidae</taxon>
        <taxon>Limulus</taxon>
    </lineage>
</organism>
<dbReference type="PRINTS" id="PR00449">
    <property type="entry name" value="RASTRNSFRMNG"/>
</dbReference>
<name>A0ABM1SC50_LIMPO</name>
<evidence type="ECO:0000256" key="5">
    <source>
        <dbReference type="SAM" id="MobiDB-lite"/>
    </source>
</evidence>
<dbReference type="Gene3D" id="3.40.50.300">
    <property type="entry name" value="P-loop containing nucleotide triphosphate hydrolases"/>
    <property type="match status" value="1"/>
</dbReference>
<accession>A0ABM1SC50</accession>
<dbReference type="Pfam" id="PF00071">
    <property type="entry name" value="Ras"/>
    <property type="match status" value="1"/>
</dbReference>
<evidence type="ECO:0000256" key="4">
    <source>
        <dbReference type="ARBA" id="ARBA00048098"/>
    </source>
</evidence>
<dbReference type="InterPro" id="IPR001806">
    <property type="entry name" value="Small_GTPase"/>
</dbReference>
<dbReference type="SMART" id="SM00173">
    <property type="entry name" value="RAS"/>
    <property type="match status" value="1"/>
</dbReference>
<comment type="similarity">
    <text evidence="1">Belongs to the small GTPase superfamily. Ras family.</text>
</comment>
<evidence type="ECO:0000313" key="6">
    <source>
        <dbReference type="Proteomes" id="UP000694941"/>
    </source>
</evidence>
<feature type="compositionally biased region" description="Polar residues" evidence="5">
    <location>
        <begin position="207"/>
        <end position="224"/>
    </location>
</feature>
<keyword evidence="6" id="KW-1185">Reference proteome</keyword>
<dbReference type="PROSITE" id="PS51419">
    <property type="entry name" value="RAB"/>
    <property type="match status" value="1"/>
</dbReference>
<evidence type="ECO:0000313" key="7">
    <source>
        <dbReference type="RefSeq" id="XP_022241205.1"/>
    </source>
</evidence>